<sequence length="254" mass="28623">MDATNFVTACASSAQAYKTATLLKTLNVNALISGEVGVGKKTLARYILNEAPMFDGKEYEDILATLQSTSEIIIINLENIPNIKIVLDIIVEKSIRLIATAKSSFYSEYIDEVCSIKFDIPPLSQRPEDVNELIKIYAQEASKLFNTSSEIKIDNFKPDLSSNSNSLKRQIMINSLFADISDSELMDIMQSYLSDKLGSNNDYRNFLHLYEVPLIRAGLDKFKSQLQLADKLGLNRNTLRKKISDNKDYLKENE</sequence>
<dbReference type="RefSeq" id="WP_152308380.1">
    <property type="nucleotide sequence ID" value="NZ_CP043617.1"/>
</dbReference>
<dbReference type="OrthoDB" id="9813717at2"/>
<evidence type="ECO:0000313" key="1">
    <source>
        <dbReference type="EMBL" id="QFR50432.1"/>
    </source>
</evidence>
<keyword evidence="2" id="KW-1185">Reference proteome</keyword>
<protein>
    <submittedName>
        <fullName evidence="1">Fis family transcriptional regulator</fullName>
    </submittedName>
</protein>
<accession>A0A5P8P3X5</accession>
<dbReference type="KEGG" id="sulg:FJR48_04405"/>
<dbReference type="EMBL" id="CP043617">
    <property type="protein sequence ID" value="QFR50432.1"/>
    <property type="molecule type" value="Genomic_DNA"/>
</dbReference>
<dbReference type="SUPFAM" id="SSF52540">
    <property type="entry name" value="P-loop containing nucleoside triphosphate hydrolases"/>
    <property type="match status" value="1"/>
</dbReference>
<dbReference type="Proteomes" id="UP000326944">
    <property type="component" value="Chromosome"/>
</dbReference>
<dbReference type="Gene3D" id="1.10.10.60">
    <property type="entry name" value="Homeodomain-like"/>
    <property type="match status" value="1"/>
</dbReference>
<proteinExistence type="predicted"/>
<dbReference type="InterPro" id="IPR009057">
    <property type="entry name" value="Homeodomain-like_sf"/>
</dbReference>
<name>A0A5P8P3X5_9BACT</name>
<organism evidence="1 2">
    <name type="scientific">Sulfurimonas lithotrophica</name>
    <dbReference type="NCBI Taxonomy" id="2590022"/>
    <lineage>
        <taxon>Bacteria</taxon>
        <taxon>Pseudomonadati</taxon>
        <taxon>Campylobacterota</taxon>
        <taxon>Epsilonproteobacteria</taxon>
        <taxon>Campylobacterales</taxon>
        <taxon>Sulfurimonadaceae</taxon>
        <taxon>Sulfurimonas</taxon>
    </lineage>
</organism>
<reference evidence="1 2" key="1">
    <citation type="submission" date="2019-09" db="EMBL/GenBank/DDBJ databases">
        <title>Sulfurimonas gotlandica sp. nov., a chemoautotrophic and psychrotolerant epsilonproteobacterium isolated from a pelagic redoxcline, and an emended description of the genus Sulfurimonas.</title>
        <authorList>
            <person name="Wang S."/>
            <person name="Jiang L."/>
            <person name="Shao S."/>
        </authorList>
    </citation>
    <scope>NUCLEOTIDE SEQUENCE [LARGE SCALE GENOMIC DNA]</scope>
    <source>
        <strain evidence="1 2">GYSZ_1</strain>
    </source>
</reference>
<dbReference type="SUPFAM" id="SSF46689">
    <property type="entry name" value="Homeodomain-like"/>
    <property type="match status" value="1"/>
</dbReference>
<dbReference type="InterPro" id="IPR027417">
    <property type="entry name" value="P-loop_NTPase"/>
</dbReference>
<gene>
    <name evidence="1" type="ORF">FJR48_04405</name>
</gene>
<dbReference type="AlphaFoldDB" id="A0A5P8P3X5"/>
<evidence type="ECO:0000313" key="2">
    <source>
        <dbReference type="Proteomes" id="UP000326944"/>
    </source>
</evidence>